<comment type="caution">
    <text evidence="3">The sequence shown here is derived from an EMBL/GenBank/DDBJ whole genome shotgun (WGS) entry which is preliminary data.</text>
</comment>
<evidence type="ECO:0000313" key="4">
    <source>
        <dbReference type="Proteomes" id="UP000076447"/>
    </source>
</evidence>
<accession>A0A163R1A6</accession>
<feature type="transmembrane region" description="Helical" evidence="1">
    <location>
        <begin position="322"/>
        <end position="340"/>
    </location>
</feature>
<dbReference type="InterPro" id="IPR017946">
    <property type="entry name" value="PLC-like_Pdiesterase_TIM-brl"/>
</dbReference>
<dbReference type="GO" id="GO:0006629">
    <property type="term" value="P:lipid metabolic process"/>
    <property type="evidence" value="ECO:0007669"/>
    <property type="project" value="InterPro"/>
</dbReference>
<dbReference type="CDD" id="cd08579">
    <property type="entry name" value="GDPD_memb_like"/>
    <property type="match status" value="1"/>
</dbReference>
<evidence type="ECO:0000259" key="2">
    <source>
        <dbReference type="PROSITE" id="PS51704"/>
    </source>
</evidence>
<dbReference type="EMBL" id="LRIE01000077">
    <property type="protein sequence ID" value="KZM34751.1"/>
    <property type="molecule type" value="Genomic_DNA"/>
</dbReference>
<keyword evidence="1" id="KW-1133">Transmembrane helix</keyword>
<proteinExistence type="predicted"/>
<dbReference type="SUPFAM" id="SSF51695">
    <property type="entry name" value="PLC-like phosphodiesterases"/>
    <property type="match status" value="1"/>
</dbReference>
<feature type="transmembrane region" description="Helical" evidence="1">
    <location>
        <begin position="129"/>
        <end position="153"/>
    </location>
</feature>
<dbReference type="OrthoDB" id="9758957at2"/>
<dbReference type="AlphaFoldDB" id="A0A163R1A6"/>
<dbReference type="GO" id="GO:0008889">
    <property type="term" value="F:glycerophosphodiester phosphodiesterase activity"/>
    <property type="evidence" value="ECO:0007669"/>
    <property type="project" value="UniProtKB-EC"/>
</dbReference>
<dbReference type="EC" id="3.1.4.46" evidence="3"/>
<feature type="domain" description="GP-PDE" evidence="2">
    <location>
        <begin position="355"/>
        <end position="583"/>
    </location>
</feature>
<dbReference type="Proteomes" id="UP000076447">
    <property type="component" value="Unassembled WGS sequence"/>
</dbReference>
<dbReference type="InterPro" id="IPR030395">
    <property type="entry name" value="GP_PDE_dom"/>
</dbReference>
<evidence type="ECO:0000256" key="1">
    <source>
        <dbReference type="SAM" id="Phobius"/>
    </source>
</evidence>
<dbReference type="InterPro" id="IPR018476">
    <property type="entry name" value="GlyceroP-diester-Pdiesterase_M"/>
</dbReference>
<feature type="transmembrane region" description="Helical" evidence="1">
    <location>
        <begin position="260"/>
        <end position="285"/>
    </location>
</feature>
<keyword evidence="1" id="KW-0812">Transmembrane</keyword>
<reference evidence="3 4" key="1">
    <citation type="submission" date="2016-01" db="EMBL/GenBank/DDBJ databases">
        <title>Genome sequence of Oerskovia enterophila VJag, an agar and cellulose degrading bacterium.</title>
        <authorList>
            <person name="Poehlein A."/>
            <person name="Jag V."/>
            <person name="Bengelsdorf F."/>
            <person name="Duerre P."/>
            <person name="Daniel R."/>
        </authorList>
    </citation>
    <scope>NUCLEOTIDE SEQUENCE [LARGE SCALE GENOMIC DNA]</scope>
    <source>
        <strain evidence="3 4">VJag</strain>
    </source>
</reference>
<dbReference type="RefSeq" id="WP_082849043.1">
    <property type="nucleotide sequence ID" value="NZ_LRIE01000077.1"/>
</dbReference>
<dbReference type="PANTHER" id="PTHR46211">
    <property type="entry name" value="GLYCEROPHOSPHORYL DIESTER PHOSPHODIESTERASE"/>
    <property type="match status" value="1"/>
</dbReference>
<dbReference type="Pfam" id="PF03009">
    <property type="entry name" value="GDPD"/>
    <property type="match status" value="1"/>
</dbReference>
<sequence>MRTVRTWPTLGAALTYLGTSFGTYLKAILLLQGVSVLLVFPALAWLFELALDQAGVEAVTQRTLGQVLRSPVTDLLILLIAALACLVVLVQVGALLVIAHRLAHREPVTVRTVARDLLVAARKLLSPQVLLFVPYFFVVLPLGNVGIVATVVRGIRIPRFVVGSLLETDAGTWLYYGFLAVVLYLNLRLVLTLAVFVTSDASVAASMATSWRLTRWHTWRFVVLFGIVLAVAATFLVGVVNVGLAPTRFTDRVAPDASPLVAGFSLAVVQIAVFVVTGFVAAMLAQVVVVALGVRQGEGPDGGAIHSAPAEPVAARLHGPRWVRVVVGIAGVVALAVLSVHNTSVMTDIGHRSETQVIGHRGYPSRGVENTIPSLEAAAEARAAYVEIDVQQAADGGIVVVHDTNLARLAGVDRDVYDLTTPELTATTVRARGHEASIPTLEAFVDRAQELGVPLLVEIKPHGRESPGYVEDVVALLQAKGVAGTYLVQSLDKDVVEQVESLAPEIGTGYVLPVNLGRLPATTADFVAVEESSFTPSLLAEAHAAGTKVFVWTVDEPAAMRGYVREGVDGIITDLPARAAQERDAVVADTTLSSRLEDAVHGILSW</sequence>
<organism evidence="3 4">
    <name type="scientific">Oerskovia enterophila</name>
    <dbReference type="NCBI Taxonomy" id="43678"/>
    <lineage>
        <taxon>Bacteria</taxon>
        <taxon>Bacillati</taxon>
        <taxon>Actinomycetota</taxon>
        <taxon>Actinomycetes</taxon>
        <taxon>Micrococcales</taxon>
        <taxon>Cellulomonadaceae</taxon>
        <taxon>Oerskovia</taxon>
    </lineage>
</organism>
<feature type="transmembrane region" description="Helical" evidence="1">
    <location>
        <begin position="75"/>
        <end position="98"/>
    </location>
</feature>
<dbReference type="PATRIC" id="fig|43678.3.peg.2673"/>
<protein>
    <submittedName>
        <fullName evidence="3">Glycerophosphoryl diester phosphodiesterase</fullName>
        <ecNumber evidence="3">3.1.4.46</ecNumber>
    </submittedName>
</protein>
<feature type="transmembrane region" description="Helical" evidence="1">
    <location>
        <begin position="218"/>
        <end position="240"/>
    </location>
</feature>
<dbReference type="Pfam" id="PF10110">
    <property type="entry name" value="GPDPase_memb"/>
    <property type="match status" value="1"/>
</dbReference>
<gene>
    <name evidence="3" type="primary">ugpQ_3</name>
    <name evidence="3" type="ORF">OJAG_25570</name>
</gene>
<keyword evidence="1" id="KW-0472">Membrane</keyword>
<name>A0A163R1A6_9CELL</name>
<dbReference type="PANTHER" id="PTHR46211:SF8">
    <property type="entry name" value="PHOSPHODIESTERASE"/>
    <property type="match status" value="1"/>
</dbReference>
<dbReference type="STRING" id="43678.OJAG_25570"/>
<feature type="transmembrane region" description="Helical" evidence="1">
    <location>
        <begin position="27"/>
        <end position="47"/>
    </location>
</feature>
<dbReference type="Gene3D" id="3.20.20.190">
    <property type="entry name" value="Phosphatidylinositol (PI) phosphodiesterase"/>
    <property type="match status" value="1"/>
</dbReference>
<feature type="transmembrane region" description="Helical" evidence="1">
    <location>
        <begin position="173"/>
        <end position="197"/>
    </location>
</feature>
<keyword evidence="3" id="KW-0378">Hydrolase</keyword>
<evidence type="ECO:0000313" key="3">
    <source>
        <dbReference type="EMBL" id="KZM34751.1"/>
    </source>
</evidence>
<dbReference type="PROSITE" id="PS51704">
    <property type="entry name" value="GP_PDE"/>
    <property type="match status" value="1"/>
</dbReference>